<dbReference type="PATRIC" id="fig|1056511.3.peg.4944"/>
<organism evidence="1 2">
    <name type="scientific">Photobacterium marinum</name>
    <dbReference type="NCBI Taxonomy" id="1056511"/>
    <lineage>
        <taxon>Bacteria</taxon>
        <taxon>Pseudomonadati</taxon>
        <taxon>Pseudomonadota</taxon>
        <taxon>Gammaproteobacteria</taxon>
        <taxon>Vibrionales</taxon>
        <taxon>Vibrionaceae</taxon>
        <taxon>Photobacterium</taxon>
    </lineage>
</organism>
<accession>L8J629</accession>
<reference evidence="1 2" key="1">
    <citation type="submission" date="2012-12" db="EMBL/GenBank/DDBJ databases">
        <title>Genome Assembly of Photobacterium sp. AK15.</title>
        <authorList>
            <person name="Khatri I."/>
            <person name="Vaidya B."/>
            <person name="Srinivas T.N.R."/>
            <person name="Subramanian S."/>
            <person name="Pinnaka A."/>
        </authorList>
    </citation>
    <scope>NUCLEOTIDE SEQUENCE [LARGE SCALE GENOMIC DNA]</scope>
    <source>
        <strain evidence="1 2">AK15</strain>
    </source>
</reference>
<evidence type="ECO:0000313" key="1">
    <source>
        <dbReference type="EMBL" id="ELR63084.1"/>
    </source>
</evidence>
<evidence type="ECO:0000313" key="2">
    <source>
        <dbReference type="Proteomes" id="UP000011134"/>
    </source>
</evidence>
<name>L8J629_9GAMM</name>
<comment type="caution">
    <text evidence="1">The sequence shown here is derived from an EMBL/GenBank/DDBJ whole genome shotgun (WGS) entry which is preliminary data.</text>
</comment>
<proteinExistence type="predicted"/>
<keyword evidence="2" id="KW-1185">Reference proteome</keyword>
<sequence length="77" mass="9238">MHHLDCLVMANSKKFSHLQDTLPQQKYLLEHLPVYPTDKNRTEIDTYLHEPTRKISSYWRKNCSLPTDINQKLREDL</sequence>
<dbReference type="Proteomes" id="UP000011134">
    <property type="component" value="Unassembled WGS sequence"/>
</dbReference>
<gene>
    <name evidence="1" type="ORF">C942_04724</name>
</gene>
<dbReference type="EMBL" id="AMZO01000061">
    <property type="protein sequence ID" value="ELR63084.1"/>
    <property type="molecule type" value="Genomic_DNA"/>
</dbReference>
<dbReference type="AlphaFoldDB" id="L8J629"/>
<protein>
    <submittedName>
        <fullName evidence="1">Uncharacterized protein</fullName>
    </submittedName>
</protein>